<evidence type="ECO:0000313" key="3">
    <source>
        <dbReference type="Proteomes" id="UP000324222"/>
    </source>
</evidence>
<organism evidence="2 3">
    <name type="scientific">Portunus trituberculatus</name>
    <name type="common">Swimming crab</name>
    <name type="synonym">Neptunus trituberculatus</name>
    <dbReference type="NCBI Taxonomy" id="210409"/>
    <lineage>
        <taxon>Eukaryota</taxon>
        <taxon>Metazoa</taxon>
        <taxon>Ecdysozoa</taxon>
        <taxon>Arthropoda</taxon>
        <taxon>Crustacea</taxon>
        <taxon>Multicrustacea</taxon>
        <taxon>Malacostraca</taxon>
        <taxon>Eumalacostraca</taxon>
        <taxon>Eucarida</taxon>
        <taxon>Decapoda</taxon>
        <taxon>Pleocyemata</taxon>
        <taxon>Brachyura</taxon>
        <taxon>Eubrachyura</taxon>
        <taxon>Portunoidea</taxon>
        <taxon>Portunidae</taxon>
        <taxon>Portuninae</taxon>
        <taxon>Portunus</taxon>
    </lineage>
</organism>
<comment type="caution">
    <text evidence="2">The sequence shown here is derived from an EMBL/GenBank/DDBJ whole genome shotgun (WGS) entry which is preliminary data.</text>
</comment>
<dbReference type="AlphaFoldDB" id="A0A5B7JUL1"/>
<name>A0A5B7JUL1_PORTR</name>
<protein>
    <submittedName>
        <fullName evidence="2">Uncharacterized protein</fullName>
    </submittedName>
</protein>
<keyword evidence="3" id="KW-1185">Reference proteome</keyword>
<evidence type="ECO:0000256" key="1">
    <source>
        <dbReference type="SAM" id="MobiDB-lite"/>
    </source>
</evidence>
<sequence>MFTFPQPRQRYGGYDEVCQRAAGRVRLCNWVRFVAPALHFTPQVNMVASRVRGESRATPTARPGEEERTAAQNLCSEPV</sequence>
<dbReference type="OrthoDB" id="10409511at2759"/>
<proteinExistence type="predicted"/>
<evidence type="ECO:0000313" key="2">
    <source>
        <dbReference type="EMBL" id="MPC96044.1"/>
    </source>
</evidence>
<accession>A0A5B7JUL1</accession>
<feature type="compositionally biased region" description="Polar residues" evidence="1">
    <location>
        <begin position="70"/>
        <end position="79"/>
    </location>
</feature>
<feature type="region of interest" description="Disordered" evidence="1">
    <location>
        <begin position="51"/>
        <end position="79"/>
    </location>
</feature>
<dbReference type="EMBL" id="VSRR010104453">
    <property type="protein sequence ID" value="MPC96044.1"/>
    <property type="molecule type" value="Genomic_DNA"/>
</dbReference>
<dbReference type="Proteomes" id="UP000324222">
    <property type="component" value="Unassembled WGS sequence"/>
</dbReference>
<gene>
    <name evidence="2" type="ORF">E2C01_091280</name>
</gene>
<reference evidence="2 3" key="1">
    <citation type="submission" date="2019-05" db="EMBL/GenBank/DDBJ databases">
        <title>Another draft genome of Portunus trituberculatus and its Hox gene families provides insights of decapod evolution.</title>
        <authorList>
            <person name="Jeong J.-H."/>
            <person name="Song I."/>
            <person name="Kim S."/>
            <person name="Choi T."/>
            <person name="Kim D."/>
            <person name="Ryu S."/>
            <person name="Kim W."/>
        </authorList>
    </citation>
    <scope>NUCLEOTIDE SEQUENCE [LARGE SCALE GENOMIC DNA]</scope>
    <source>
        <tissue evidence="2">Muscle</tissue>
    </source>
</reference>